<evidence type="ECO:0000313" key="2">
    <source>
        <dbReference type="EMBL" id="RGQ35288.1"/>
    </source>
</evidence>
<name>A0A412RB65_9FIRM</name>
<dbReference type="EMBL" id="QRTC01000069">
    <property type="protein sequence ID" value="RGQ35288.1"/>
    <property type="molecule type" value="Genomic_DNA"/>
</dbReference>
<organism evidence="2 3">
    <name type="scientific">[Clostridium] leptum</name>
    <dbReference type="NCBI Taxonomy" id="1535"/>
    <lineage>
        <taxon>Bacteria</taxon>
        <taxon>Bacillati</taxon>
        <taxon>Bacillota</taxon>
        <taxon>Clostridia</taxon>
        <taxon>Eubacteriales</taxon>
        <taxon>Oscillospiraceae</taxon>
        <taxon>Oscillospiraceae incertae sedis</taxon>
    </lineage>
</organism>
<dbReference type="CDD" id="cd00956">
    <property type="entry name" value="Transaldolase_FSA"/>
    <property type="match status" value="1"/>
</dbReference>
<evidence type="ECO:0000313" key="3">
    <source>
        <dbReference type="Proteomes" id="UP000284751"/>
    </source>
</evidence>
<dbReference type="PANTHER" id="PTHR10683">
    <property type="entry name" value="TRANSALDOLASE"/>
    <property type="match status" value="1"/>
</dbReference>
<protein>
    <submittedName>
        <fullName evidence="2">Fructose-6-phosphate aldolase</fullName>
    </submittedName>
</protein>
<sequence length="222" mass="23872">MKLFADTADLRELKELDEMGLICGITTNPTIASQTGKNLVDVLANIAKEFPEIPVFGQVVAKDTEGMVAEARKIVTAGKNIVVKLPATREAVKAIKILHAEGIKTCATAVLTASQGFLCATAGADYVAPYTGQNDVIGYDGLVTLEQLCDVIHEEGLPTEVLAASIEKPQEIVEYALAGADIVTMPYHVFTDTFDSPLPLTKYYVDRFYKDWSGAGCVIEGK</sequence>
<dbReference type="InterPro" id="IPR001585">
    <property type="entry name" value="TAL/FSA"/>
</dbReference>
<accession>A0A412RB65</accession>
<dbReference type="Gene3D" id="3.20.20.70">
    <property type="entry name" value="Aldolase class I"/>
    <property type="match status" value="1"/>
</dbReference>
<reference evidence="2 3" key="1">
    <citation type="submission" date="2018-08" db="EMBL/GenBank/DDBJ databases">
        <title>A genome reference for cultivated species of the human gut microbiota.</title>
        <authorList>
            <person name="Zou Y."/>
            <person name="Xue W."/>
            <person name="Luo G."/>
        </authorList>
    </citation>
    <scope>NUCLEOTIDE SEQUENCE [LARGE SCALE GENOMIC DNA]</scope>
    <source>
        <strain evidence="2 3">AF28-26</strain>
    </source>
</reference>
<gene>
    <name evidence="2" type="ORF">DWY99_12830</name>
</gene>
<dbReference type="GO" id="GO:0016832">
    <property type="term" value="F:aldehyde-lyase activity"/>
    <property type="evidence" value="ECO:0007669"/>
    <property type="project" value="InterPro"/>
</dbReference>
<dbReference type="InterPro" id="IPR033919">
    <property type="entry name" value="TSA/FSA_arc/bac"/>
</dbReference>
<dbReference type="GO" id="GO:0005975">
    <property type="term" value="P:carbohydrate metabolic process"/>
    <property type="evidence" value="ECO:0007669"/>
    <property type="project" value="InterPro"/>
</dbReference>
<dbReference type="Proteomes" id="UP000284751">
    <property type="component" value="Unassembled WGS sequence"/>
</dbReference>
<comment type="caution">
    <text evidence="2">The sequence shown here is derived from an EMBL/GenBank/DDBJ whole genome shotgun (WGS) entry which is preliminary data.</text>
</comment>
<dbReference type="PANTHER" id="PTHR10683:SF40">
    <property type="entry name" value="FRUCTOSE-6-PHOSPHATE ALDOLASE 1-RELATED"/>
    <property type="match status" value="1"/>
</dbReference>
<proteinExistence type="predicted"/>
<evidence type="ECO:0000256" key="1">
    <source>
        <dbReference type="ARBA" id="ARBA00023270"/>
    </source>
</evidence>
<dbReference type="Pfam" id="PF00923">
    <property type="entry name" value="TAL_FSA"/>
    <property type="match status" value="1"/>
</dbReference>
<dbReference type="AlphaFoldDB" id="A0A412RB65"/>
<dbReference type="InterPro" id="IPR013785">
    <property type="entry name" value="Aldolase_TIM"/>
</dbReference>
<dbReference type="SUPFAM" id="SSF51569">
    <property type="entry name" value="Aldolase"/>
    <property type="match status" value="1"/>
</dbReference>
<keyword evidence="1" id="KW-0704">Schiff base</keyword>